<gene>
    <name evidence="1" type="ORF">T459_23606</name>
</gene>
<evidence type="ECO:0000313" key="1">
    <source>
        <dbReference type="EMBL" id="PHT72821.1"/>
    </source>
</evidence>
<dbReference type="Gramene" id="PHT72821">
    <property type="protein sequence ID" value="PHT72821"/>
    <property type="gene ID" value="T459_23606"/>
</dbReference>
<sequence length="180" mass="20966">MTLEGEYRHIPGYWEWTEDSKGILYEKVVFEAKKLTRLDARKVSEWITFWHKKPSKYDPAPSTKEKKSARPELTYIPSRGFPDTLRWSHAEEKVFSKLGVNRDKRDDTYLTTFLSCNFFGSDYQTSWKKTHGDFVDHHLQTLVNIARLTTAIHLDNFDEVPIKEALIADVSPSLNAMLPN</sequence>
<reference evidence="1 2" key="2">
    <citation type="journal article" date="2017" name="Genome Biol.">
        <title>New reference genome sequences of hot pepper reveal the massive evolution of plant disease-resistance genes by retroduplication.</title>
        <authorList>
            <person name="Kim S."/>
            <person name="Park J."/>
            <person name="Yeom S.I."/>
            <person name="Kim Y.M."/>
            <person name="Seo E."/>
            <person name="Kim K.T."/>
            <person name="Kim M.S."/>
            <person name="Lee J.M."/>
            <person name="Cheong K."/>
            <person name="Shin H.S."/>
            <person name="Kim S.B."/>
            <person name="Han K."/>
            <person name="Lee J."/>
            <person name="Park M."/>
            <person name="Lee H.A."/>
            <person name="Lee H.Y."/>
            <person name="Lee Y."/>
            <person name="Oh S."/>
            <person name="Lee J.H."/>
            <person name="Choi E."/>
            <person name="Choi E."/>
            <person name="Lee S.E."/>
            <person name="Jeon J."/>
            <person name="Kim H."/>
            <person name="Choi G."/>
            <person name="Song H."/>
            <person name="Lee J."/>
            <person name="Lee S.C."/>
            <person name="Kwon J.K."/>
            <person name="Lee H.Y."/>
            <person name="Koo N."/>
            <person name="Hong Y."/>
            <person name="Kim R.W."/>
            <person name="Kang W.H."/>
            <person name="Huh J.H."/>
            <person name="Kang B.C."/>
            <person name="Yang T.J."/>
            <person name="Lee Y.H."/>
            <person name="Bennetzen J.L."/>
            <person name="Choi D."/>
        </authorList>
    </citation>
    <scope>NUCLEOTIDE SEQUENCE [LARGE SCALE GENOMIC DNA]</scope>
    <source>
        <strain evidence="2">cv. CM334</strain>
    </source>
</reference>
<name>A0A2G2YT63_CAPAN</name>
<keyword evidence="2" id="KW-1185">Reference proteome</keyword>
<dbReference type="Proteomes" id="UP000222542">
    <property type="component" value="Unassembled WGS sequence"/>
</dbReference>
<dbReference type="AlphaFoldDB" id="A0A2G2YT63"/>
<dbReference type="STRING" id="4072.A0A2G2YT63"/>
<accession>A0A2G2YT63</accession>
<protein>
    <submittedName>
        <fullName evidence="1">Uncharacterized protein</fullName>
    </submittedName>
</protein>
<organism evidence="1 2">
    <name type="scientific">Capsicum annuum</name>
    <name type="common">Capsicum pepper</name>
    <dbReference type="NCBI Taxonomy" id="4072"/>
    <lineage>
        <taxon>Eukaryota</taxon>
        <taxon>Viridiplantae</taxon>
        <taxon>Streptophyta</taxon>
        <taxon>Embryophyta</taxon>
        <taxon>Tracheophyta</taxon>
        <taxon>Spermatophyta</taxon>
        <taxon>Magnoliopsida</taxon>
        <taxon>eudicotyledons</taxon>
        <taxon>Gunneridae</taxon>
        <taxon>Pentapetalae</taxon>
        <taxon>asterids</taxon>
        <taxon>lamiids</taxon>
        <taxon>Solanales</taxon>
        <taxon>Solanaceae</taxon>
        <taxon>Solanoideae</taxon>
        <taxon>Capsiceae</taxon>
        <taxon>Capsicum</taxon>
    </lineage>
</organism>
<dbReference type="EMBL" id="AYRZ02000009">
    <property type="protein sequence ID" value="PHT72821.1"/>
    <property type="molecule type" value="Genomic_DNA"/>
</dbReference>
<evidence type="ECO:0000313" key="2">
    <source>
        <dbReference type="Proteomes" id="UP000222542"/>
    </source>
</evidence>
<reference evidence="1 2" key="1">
    <citation type="journal article" date="2014" name="Nat. Genet.">
        <title>Genome sequence of the hot pepper provides insights into the evolution of pungency in Capsicum species.</title>
        <authorList>
            <person name="Kim S."/>
            <person name="Park M."/>
            <person name="Yeom S.I."/>
            <person name="Kim Y.M."/>
            <person name="Lee J.M."/>
            <person name="Lee H.A."/>
            <person name="Seo E."/>
            <person name="Choi J."/>
            <person name="Cheong K."/>
            <person name="Kim K.T."/>
            <person name="Jung K."/>
            <person name="Lee G.W."/>
            <person name="Oh S.K."/>
            <person name="Bae C."/>
            <person name="Kim S.B."/>
            <person name="Lee H.Y."/>
            <person name="Kim S.Y."/>
            <person name="Kim M.S."/>
            <person name="Kang B.C."/>
            <person name="Jo Y.D."/>
            <person name="Yang H.B."/>
            <person name="Jeong H.J."/>
            <person name="Kang W.H."/>
            <person name="Kwon J.K."/>
            <person name="Shin C."/>
            <person name="Lim J.Y."/>
            <person name="Park J.H."/>
            <person name="Huh J.H."/>
            <person name="Kim J.S."/>
            <person name="Kim B.D."/>
            <person name="Cohen O."/>
            <person name="Paran I."/>
            <person name="Suh M.C."/>
            <person name="Lee S.B."/>
            <person name="Kim Y.K."/>
            <person name="Shin Y."/>
            <person name="Noh S.J."/>
            <person name="Park J."/>
            <person name="Seo Y.S."/>
            <person name="Kwon S.Y."/>
            <person name="Kim H.A."/>
            <person name="Park J.M."/>
            <person name="Kim H.J."/>
            <person name="Choi S.B."/>
            <person name="Bosland P.W."/>
            <person name="Reeves G."/>
            <person name="Jo S.H."/>
            <person name="Lee B.W."/>
            <person name="Cho H.T."/>
            <person name="Choi H.S."/>
            <person name="Lee M.S."/>
            <person name="Yu Y."/>
            <person name="Do Choi Y."/>
            <person name="Park B.S."/>
            <person name="van Deynze A."/>
            <person name="Ashrafi H."/>
            <person name="Hill T."/>
            <person name="Kim W.T."/>
            <person name="Pai H.S."/>
            <person name="Ahn H.K."/>
            <person name="Yeam I."/>
            <person name="Giovannoni J.J."/>
            <person name="Rose J.K."/>
            <person name="Sorensen I."/>
            <person name="Lee S.J."/>
            <person name="Kim R.W."/>
            <person name="Choi I.Y."/>
            <person name="Choi B.S."/>
            <person name="Lim J.S."/>
            <person name="Lee Y.H."/>
            <person name="Choi D."/>
        </authorList>
    </citation>
    <scope>NUCLEOTIDE SEQUENCE [LARGE SCALE GENOMIC DNA]</scope>
    <source>
        <strain evidence="2">cv. CM334</strain>
    </source>
</reference>
<proteinExistence type="predicted"/>
<comment type="caution">
    <text evidence="1">The sequence shown here is derived from an EMBL/GenBank/DDBJ whole genome shotgun (WGS) entry which is preliminary data.</text>
</comment>